<dbReference type="EMBL" id="CAJNNW010037324">
    <property type="protein sequence ID" value="CAE8740809.1"/>
    <property type="molecule type" value="Genomic_DNA"/>
</dbReference>
<gene>
    <name evidence="2" type="ORF">PGLA1383_LOCUS16535</name>
    <name evidence="1" type="ORF">PGLA1383_LOCUS6504</name>
    <name evidence="3" type="ORF">PGLA2088_LOCUS50172</name>
</gene>
<dbReference type="Proteomes" id="UP000626109">
    <property type="component" value="Unassembled WGS sequence"/>
</dbReference>
<evidence type="ECO:0000313" key="3">
    <source>
        <dbReference type="EMBL" id="CAE8740809.1"/>
    </source>
</evidence>
<dbReference type="AlphaFoldDB" id="A0A813DME7"/>
<dbReference type="Proteomes" id="UP000654075">
    <property type="component" value="Unassembled WGS sequence"/>
</dbReference>
<evidence type="ECO:0000313" key="1">
    <source>
        <dbReference type="EMBL" id="CAE8587670.1"/>
    </source>
</evidence>
<organism evidence="1 4">
    <name type="scientific">Polarella glacialis</name>
    <name type="common">Dinoflagellate</name>
    <dbReference type="NCBI Taxonomy" id="89957"/>
    <lineage>
        <taxon>Eukaryota</taxon>
        <taxon>Sar</taxon>
        <taxon>Alveolata</taxon>
        <taxon>Dinophyceae</taxon>
        <taxon>Suessiales</taxon>
        <taxon>Suessiaceae</taxon>
        <taxon>Polarella</taxon>
    </lineage>
</organism>
<protein>
    <submittedName>
        <fullName evidence="1">Uncharacterized protein</fullName>
    </submittedName>
</protein>
<evidence type="ECO:0000313" key="4">
    <source>
        <dbReference type="Proteomes" id="UP000654075"/>
    </source>
</evidence>
<evidence type="ECO:0000313" key="2">
    <source>
        <dbReference type="EMBL" id="CAE8598123.1"/>
    </source>
</evidence>
<proteinExistence type="predicted"/>
<sequence>MKLLSFPDCPPNIFLPSGSCGQLQSIEKLHASSPRSGRYFSALDVAVVHAWSDGESRRTYYELDLPTADNIHIIHKLGFQDGFCSHDREFQVIDELVALGWESQPWNSSQLYSDRAGYRYVSMFVLTRPCCEAPGFLSLTVQTLGLLPLA</sequence>
<accession>A0A813DME7</accession>
<reference evidence="1" key="1">
    <citation type="submission" date="2021-02" db="EMBL/GenBank/DDBJ databases">
        <authorList>
            <person name="Dougan E. K."/>
            <person name="Rhodes N."/>
            <person name="Thang M."/>
            <person name="Chan C."/>
        </authorList>
    </citation>
    <scope>NUCLEOTIDE SEQUENCE</scope>
</reference>
<dbReference type="EMBL" id="CAJNNV010010056">
    <property type="protein sequence ID" value="CAE8598123.1"/>
    <property type="molecule type" value="Genomic_DNA"/>
</dbReference>
<name>A0A813DME7_POLGL</name>
<dbReference type="EMBL" id="CAJNNV010002707">
    <property type="protein sequence ID" value="CAE8587670.1"/>
    <property type="molecule type" value="Genomic_DNA"/>
</dbReference>
<keyword evidence="4" id="KW-1185">Reference proteome</keyword>
<comment type="caution">
    <text evidence="1">The sequence shown here is derived from an EMBL/GenBank/DDBJ whole genome shotgun (WGS) entry which is preliminary data.</text>
</comment>